<proteinExistence type="predicted"/>
<keyword evidence="4" id="KW-0572">Peptidoglycan-anchor</keyword>
<dbReference type="RefSeq" id="WP_209558762.1">
    <property type="nucleotide sequence ID" value="NZ_JAEDXU010000011.1"/>
</dbReference>
<keyword evidence="6" id="KW-1133">Transmembrane helix</keyword>
<evidence type="ECO:0000256" key="4">
    <source>
        <dbReference type="ARBA" id="ARBA00023088"/>
    </source>
</evidence>
<dbReference type="EMBL" id="JAEDXU010000011">
    <property type="protein sequence ID" value="MBP1047985.1"/>
    <property type="molecule type" value="Genomic_DNA"/>
</dbReference>
<sequence>MKIKNAFLLTLGLFLLGVVGFSAAASATTGAGGQVSVKGQITFYEGTTESSTIESSTTETSTSTSSSEVPGESSSTSDSSSEAAANSGSTTKPQGSYPSTGEMIRNYSFAGVGAILLFVLILWNRRKKKEEEQI</sequence>
<name>A0ABS4CN26_9ENTE</name>
<feature type="signal peptide" evidence="7">
    <location>
        <begin position="1"/>
        <end position="24"/>
    </location>
</feature>
<comment type="caution">
    <text evidence="9">The sequence shown here is derived from an EMBL/GenBank/DDBJ whole genome shotgun (WGS) entry which is preliminary data.</text>
</comment>
<evidence type="ECO:0000256" key="2">
    <source>
        <dbReference type="ARBA" id="ARBA00022525"/>
    </source>
</evidence>
<keyword evidence="2" id="KW-0964">Secreted</keyword>
<organism evidence="9 10">
    <name type="scientific">Enterococcus larvae</name>
    <dbReference type="NCBI Taxonomy" id="2794352"/>
    <lineage>
        <taxon>Bacteria</taxon>
        <taxon>Bacillati</taxon>
        <taxon>Bacillota</taxon>
        <taxon>Bacilli</taxon>
        <taxon>Lactobacillales</taxon>
        <taxon>Enterococcaceae</taxon>
        <taxon>Enterococcus</taxon>
    </lineage>
</organism>
<accession>A0ABS4CN26</accession>
<gene>
    <name evidence="9" type="ORF">I6N96_16970</name>
</gene>
<keyword evidence="6" id="KW-0472">Membrane</keyword>
<evidence type="ECO:0000256" key="7">
    <source>
        <dbReference type="SAM" id="SignalP"/>
    </source>
</evidence>
<evidence type="ECO:0000259" key="8">
    <source>
        <dbReference type="Pfam" id="PF00746"/>
    </source>
</evidence>
<evidence type="ECO:0000256" key="3">
    <source>
        <dbReference type="ARBA" id="ARBA00022729"/>
    </source>
</evidence>
<protein>
    <submittedName>
        <fullName evidence="9">LPXTG cell wall anchor domain-containing protein</fullName>
    </submittedName>
</protein>
<keyword evidence="3 7" id="KW-0732">Signal</keyword>
<evidence type="ECO:0000313" key="10">
    <source>
        <dbReference type="Proteomes" id="UP000673375"/>
    </source>
</evidence>
<dbReference type="Proteomes" id="UP000673375">
    <property type="component" value="Unassembled WGS sequence"/>
</dbReference>
<keyword evidence="10" id="KW-1185">Reference proteome</keyword>
<evidence type="ECO:0000256" key="1">
    <source>
        <dbReference type="ARBA" id="ARBA00022512"/>
    </source>
</evidence>
<dbReference type="Pfam" id="PF00746">
    <property type="entry name" value="Gram_pos_anchor"/>
    <property type="match status" value="1"/>
</dbReference>
<reference evidence="9 10" key="1">
    <citation type="submission" date="2020-12" db="EMBL/GenBank/DDBJ databases">
        <title>Vagococcus allomyrinae sp. nov. and Enterococcus lavae sp. nov., isolated from the larvae of Allomyrina dichotoma.</title>
        <authorList>
            <person name="Lee S.D."/>
        </authorList>
    </citation>
    <scope>NUCLEOTIDE SEQUENCE [LARGE SCALE GENOMIC DNA]</scope>
    <source>
        <strain evidence="9 10">BWM-S5</strain>
    </source>
</reference>
<evidence type="ECO:0000313" key="9">
    <source>
        <dbReference type="EMBL" id="MBP1047985.1"/>
    </source>
</evidence>
<dbReference type="NCBIfam" id="TIGR01167">
    <property type="entry name" value="LPXTG_anchor"/>
    <property type="match status" value="1"/>
</dbReference>
<feature type="region of interest" description="Disordered" evidence="5">
    <location>
        <begin position="47"/>
        <end position="100"/>
    </location>
</feature>
<keyword evidence="6" id="KW-0812">Transmembrane</keyword>
<feature type="transmembrane region" description="Helical" evidence="6">
    <location>
        <begin position="104"/>
        <end position="123"/>
    </location>
</feature>
<feature type="compositionally biased region" description="Low complexity" evidence="5">
    <location>
        <begin position="47"/>
        <end position="91"/>
    </location>
</feature>
<dbReference type="InterPro" id="IPR019931">
    <property type="entry name" value="LPXTG_anchor"/>
</dbReference>
<feature type="chain" id="PRO_5047526609" evidence="7">
    <location>
        <begin position="25"/>
        <end position="134"/>
    </location>
</feature>
<feature type="domain" description="Gram-positive cocci surface proteins LPxTG" evidence="8">
    <location>
        <begin position="90"/>
        <end position="130"/>
    </location>
</feature>
<evidence type="ECO:0000256" key="6">
    <source>
        <dbReference type="SAM" id="Phobius"/>
    </source>
</evidence>
<keyword evidence="1" id="KW-0134">Cell wall</keyword>
<evidence type="ECO:0000256" key="5">
    <source>
        <dbReference type="SAM" id="MobiDB-lite"/>
    </source>
</evidence>